<dbReference type="GeneID" id="91095729"/>
<dbReference type="PANTHER" id="PTHR22893:SF91">
    <property type="entry name" value="NADPH DEHYDROGENASE 2-RELATED"/>
    <property type="match status" value="1"/>
</dbReference>
<evidence type="ECO:0000313" key="3">
    <source>
        <dbReference type="Proteomes" id="UP001355207"/>
    </source>
</evidence>
<protein>
    <recommendedName>
        <fullName evidence="1">NADH:flavin oxidoreductase/NADH oxidase N-terminal domain-containing protein</fullName>
    </recommendedName>
</protein>
<dbReference type="EMBL" id="CP144103">
    <property type="protein sequence ID" value="WWC90126.1"/>
    <property type="molecule type" value="Genomic_DNA"/>
</dbReference>
<keyword evidence="3" id="KW-1185">Reference proteome</keyword>
<dbReference type="InterPro" id="IPR045247">
    <property type="entry name" value="Oye-like"/>
</dbReference>
<evidence type="ECO:0000313" key="2">
    <source>
        <dbReference type="EMBL" id="WWC90126.1"/>
    </source>
</evidence>
<dbReference type="GO" id="GO:0010181">
    <property type="term" value="F:FMN binding"/>
    <property type="evidence" value="ECO:0007669"/>
    <property type="project" value="InterPro"/>
</dbReference>
<reference evidence="2 3" key="1">
    <citation type="submission" date="2024-01" db="EMBL/GenBank/DDBJ databases">
        <title>Comparative genomics of Cryptococcus and Kwoniella reveals pathogenesis evolution and contrasting modes of karyotype evolution via chromosome fusion or intercentromeric recombination.</title>
        <authorList>
            <person name="Coelho M.A."/>
            <person name="David-Palma M."/>
            <person name="Shea T."/>
            <person name="Bowers K."/>
            <person name="McGinley-Smith S."/>
            <person name="Mohammad A.W."/>
            <person name="Gnirke A."/>
            <person name="Yurkov A.M."/>
            <person name="Nowrousian M."/>
            <person name="Sun S."/>
            <person name="Cuomo C.A."/>
            <person name="Heitman J."/>
        </authorList>
    </citation>
    <scope>NUCLEOTIDE SEQUENCE [LARGE SCALE GENOMIC DNA]</scope>
    <source>
        <strain evidence="2 3">CBS 6074</strain>
    </source>
</reference>
<dbReference type="PANTHER" id="PTHR22893">
    <property type="entry name" value="NADH OXIDOREDUCTASE-RELATED"/>
    <property type="match status" value="1"/>
</dbReference>
<dbReference type="Proteomes" id="UP001355207">
    <property type="component" value="Chromosome 6"/>
</dbReference>
<dbReference type="CDD" id="cd02933">
    <property type="entry name" value="OYE_like_FMN"/>
    <property type="match status" value="1"/>
</dbReference>
<feature type="domain" description="NADH:flavin oxidoreductase/NADH oxidase N-terminal" evidence="1">
    <location>
        <begin position="7"/>
        <end position="333"/>
    </location>
</feature>
<name>A0AAX4JY48_9TREE</name>
<organism evidence="2 3">
    <name type="scientific">Kwoniella dendrophila CBS 6074</name>
    <dbReference type="NCBI Taxonomy" id="1295534"/>
    <lineage>
        <taxon>Eukaryota</taxon>
        <taxon>Fungi</taxon>
        <taxon>Dikarya</taxon>
        <taxon>Basidiomycota</taxon>
        <taxon>Agaricomycotina</taxon>
        <taxon>Tremellomycetes</taxon>
        <taxon>Tremellales</taxon>
        <taxon>Cryptococcaceae</taxon>
        <taxon>Kwoniella</taxon>
    </lineage>
</organism>
<accession>A0AAX4JY48</accession>
<dbReference type="InterPro" id="IPR013785">
    <property type="entry name" value="Aldolase_TIM"/>
</dbReference>
<proteinExistence type="predicted"/>
<sequence>MTIQASKLFEPVKVGSLDLKHRVVLAPLTRYRAEKDTGVPGEHFLMYYSQRASDGGLLITEATFISENARGYDSVPCIFNKNQIEGWKKITDAVHAKGGKIVCQLWHLGRVANPEVSPIIYAASDIPDPETPYPSPKLHVMTEEDIDRTVDEYVHAAKSAVEAGFDGVELHGANGYLIDQFLQPVSNQRTDSYGGSLENRFKFPLRVLNSVCEAIGAERVGIKQTPFGKFQGMRGDYKPLDTFIPWTKTIIENQPNLAYIHTVDNKTHVIFDVPPEERNQQDNIDEIRNVVHKNGNGSDPLKHADETDDLIAFGRYFISNPDLPNRLKNGYPLKKYERDTFYSSGPKGYIDFHEYQAVHQDEAANPDHV</sequence>
<dbReference type="InterPro" id="IPR001155">
    <property type="entry name" value="OxRdtase_FMN_N"/>
</dbReference>
<dbReference type="GO" id="GO:0016491">
    <property type="term" value="F:oxidoreductase activity"/>
    <property type="evidence" value="ECO:0007669"/>
    <property type="project" value="InterPro"/>
</dbReference>
<dbReference type="Gene3D" id="3.20.20.70">
    <property type="entry name" value="Aldolase class I"/>
    <property type="match status" value="1"/>
</dbReference>
<dbReference type="AlphaFoldDB" id="A0AAX4JY48"/>
<dbReference type="Pfam" id="PF00724">
    <property type="entry name" value="Oxidored_FMN"/>
    <property type="match status" value="1"/>
</dbReference>
<dbReference type="SUPFAM" id="SSF51395">
    <property type="entry name" value="FMN-linked oxidoreductases"/>
    <property type="match status" value="1"/>
</dbReference>
<dbReference type="RefSeq" id="XP_066076889.1">
    <property type="nucleotide sequence ID" value="XM_066220792.1"/>
</dbReference>
<gene>
    <name evidence="2" type="ORF">L201_005059</name>
</gene>
<evidence type="ECO:0000259" key="1">
    <source>
        <dbReference type="Pfam" id="PF00724"/>
    </source>
</evidence>